<reference evidence="5" key="1">
    <citation type="submission" date="2022-07" db="EMBL/GenBank/DDBJ databases">
        <authorList>
            <person name="Macas J."/>
            <person name="Novak P."/>
            <person name="Neumann P."/>
        </authorList>
    </citation>
    <scope>NUCLEOTIDE SEQUENCE</scope>
</reference>
<proteinExistence type="predicted"/>
<evidence type="ECO:0000313" key="6">
    <source>
        <dbReference type="Proteomes" id="UP001152484"/>
    </source>
</evidence>
<dbReference type="Proteomes" id="UP001152484">
    <property type="component" value="Unassembled WGS sequence"/>
</dbReference>
<dbReference type="OrthoDB" id="45035at2759"/>
<dbReference type="InterPro" id="IPR039633">
    <property type="entry name" value="PAP"/>
</dbReference>
<comment type="subcellular location">
    <subcellularLocation>
        <location evidence="1">Plastid</location>
    </subcellularLocation>
</comment>
<comment type="caution">
    <text evidence="5">The sequence shown here is derived from an EMBL/GenBank/DDBJ whole genome shotgun (WGS) entry which is preliminary data.</text>
</comment>
<protein>
    <recommendedName>
        <fullName evidence="4">Plastid lipid-associated protein/fibrillin conserved domain-containing protein</fullName>
    </recommendedName>
</protein>
<evidence type="ECO:0000259" key="4">
    <source>
        <dbReference type="Pfam" id="PF04755"/>
    </source>
</evidence>
<evidence type="ECO:0000256" key="2">
    <source>
        <dbReference type="ARBA" id="ARBA00022640"/>
    </source>
</evidence>
<feature type="domain" description="Plastid lipid-associated protein/fibrillin conserved" evidence="4">
    <location>
        <begin position="67"/>
        <end position="189"/>
    </location>
</feature>
<keyword evidence="2" id="KW-0934">Plastid</keyword>
<evidence type="ECO:0000313" key="5">
    <source>
        <dbReference type="EMBL" id="CAH9094938.1"/>
    </source>
</evidence>
<dbReference type="GO" id="GO:0009536">
    <property type="term" value="C:plastid"/>
    <property type="evidence" value="ECO:0007669"/>
    <property type="project" value="UniProtKB-SubCell"/>
</dbReference>
<accession>A0A9P0ZC83</accession>
<evidence type="ECO:0000256" key="3">
    <source>
        <dbReference type="ARBA" id="ARBA00022946"/>
    </source>
</evidence>
<name>A0A9P0ZC83_CUSEU</name>
<organism evidence="5 6">
    <name type="scientific">Cuscuta europaea</name>
    <name type="common">European dodder</name>
    <dbReference type="NCBI Taxonomy" id="41803"/>
    <lineage>
        <taxon>Eukaryota</taxon>
        <taxon>Viridiplantae</taxon>
        <taxon>Streptophyta</taxon>
        <taxon>Embryophyta</taxon>
        <taxon>Tracheophyta</taxon>
        <taxon>Spermatophyta</taxon>
        <taxon>Magnoliopsida</taxon>
        <taxon>eudicotyledons</taxon>
        <taxon>Gunneridae</taxon>
        <taxon>Pentapetalae</taxon>
        <taxon>asterids</taxon>
        <taxon>lamiids</taxon>
        <taxon>Solanales</taxon>
        <taxon>Convolvulaceae</taxon>
        <taxon>Cuscuteae</taxon>
        <taxon>Cuscuta</taxon>
        <taxon>Cuscuta subgen. Cuscuta</taxon>
    </lineage>
</organism>
<dbReference type="AlphaFoldDB" id="A0A9P0ZC83"/>
<gene>
    <name evidence="5" type="ORF">CEURO_LOCUS12946</name>
</gene>
<dbReference type="EMBL" id="CAMAPE010000032">
    <property type="protein sequence ID" value="CAH9094938.1"/>
    <property type="molecule type" value="Genomic_DNA"/>
</dbReference>
<sequence>MASISALTTNISLHFVPNLLPVYSFTFAPMKNPPPQQHHKLRIRRTPCASAVAVASPGVSKPDLLVNSLLSKVLESDRGLLLSREEHKKVAEMARELEIFCVDQPVNCPLIFGEWEVVYCSNPTSPGGFYRSAIGRLFFKTKEMIQVLEAPDIVVNKVGFSLLGFIDGEVSLKGKLKVVDEKWIEVVFTPPNVKIGWVELKYGGESEVKLQILYIDEKMRLGRGSRGSLFVFHRRHPSRSINQ</sequence>
<dbReference type="InterPro" id="IPR006843">
    <property type="entry name" value="PAP/fibrillin_dom"/>
</dbReference>
<dbReference type="PANTHER" id="PTHR31906">
    <property type="entry name" value="PLASTID-LIPID-ASSOCIATED PROTEIN 4, CHLOROPLASTIC-RELATED"/>
    <property type="match status" value="1"/>
</dbReference>
<dbReference type="Pfam" id="PF04755">
    <property type="entry name" value="PAP_fibrillin"/>
    <property type="match status" value="1"/>
</dbReference>
<keyword evidence="6" id="KW-1185">Reference proteome</keyword>
<evidence type="ECO:0000256" key="1">
    <source>
        <dbReference type="ARBA" id="ARBA00004474"/>
    </source>
</evidence>
<keyword evidence="3" id="KW-0809">Transit peptide</keyword>